<dbReference type="EMBL" id="LCPE01000014">
    <property type="protein sequence ID" value="KKU94382.1"/>
    <property type="molecule type" value="Genomic_DNA"/>
</dbReference>
<reference evidence="2 3" key="1">
    <citation type="journal article" date="2015" name="Nature">
        <title>rRNA introns, odd ribosomes, and small enigmatic genomes across a large radiation of phyla.</title>
        <authorList>
            <person name="Brown C.T."/>
            <person name="Hug L.A."/>
            <person name="Thomas B.C."/>
            <person name="Sharon I."/>
            <person name="Castelle C.J."/>
            <person name="Singh A."/>
            <person name="Wilkins M.J."/>
            <person name="Williams K.H."/>
            <person name="Banfield J.F."/>
        </authorList>
    </citation>
    <scope>NUCLEOTIDE SEQUENCE [LARGE SCALE GENOMIC DNA]</scope>
</reference>
<proteinExistence type="predicted"/>
<sequence length="72" mass="8547">MNAGDQKKLKILEKKLAEYKKILEEKKRVFRGIKHENSLSELRYTQYMVYKNLVEGLEKEIIHLKKGLKVGE</sequence>
<feature type="coiled-coil region" evidence="1">
    <location>
        <begin position="2"/>
        <end position="29"/>
    </location>
</feature>
<protein>
    <submittedName>
        <fullName evidence="2">Uncharacterized protein</fullName>
    </submittedName>
</protein>
<dbReference type="Proteomes" id="UP000034877">
    <property type="component" value="Unassembled WGS sequence"/>
</dbReference>
<dbReference type="AlphaFoldDB" id="A0A0G1UJQ4"/>
<accession>A0A0G1UJQ4</accession>
<organism evidence="2 3">
    <name type="scientific">Candidatus Amesbacteria bacterium GW2011_GWC1_48_10</name>
    <dbReference type="NCBI Taxonomy" id="1618365"/>
    <lineage>
        <taxon>Bacteria</taxon>
        <taxon>Candidatus Amesiibacteriota</taxon>
    </lineage>
</organism>
<keyword evidence="1" id="KW-0175">Coiled coil</keyword>
<evidence type="ECO:0000313" key="2">
    <source>
        <dbReference type="EMBL" id="KKU94382.1"/>
    </source>
</evidence>
<evidence type="ECO:0000313" key="3">
    <source>
        <dbReference type="Proteomes" id="UP000034877"/>
    </source>
</evidence>
<gene>
    <name evidence="2" type="ORF">UY22_C0014G0003</name>
</gene>
<evidence type="ECO:0000256" key="1">
    <source>
        <dbReference type="SAM" id="Coils"/>
    </source>
</evidence>
<name>A0A0G1UJQ4_9BACT</name>
<comment type="caution">
    <text evidence="2">The sequence shown here is derived from an EMBL/GenBank/DDBJ whole genome shotgun (WGS) entry which is preliminary data.</text>
</comment>